<gene>
    <name evidence="2" type="ORF">AMORRO_LOCUS15534</name>
</gene>
<dbReference type="EMBL" id="CAJVPV010037318">
    <property type="protein sequence ID" value="CAG8754802.1"/>
    <property type="molecule type" value="Genomic_DNA"/>
</dbReference>
<reference evidence="2" key="1">
    <citation type="submission" date="2021-06" db="EMBL/GenBank/DDBJ databases">
        <authorList>
            <person name="Kallberg Y."/>
            <person name="Tangrot J."/>
            <person name="Rosling A."/>
        </authorList>
    </citation>
    <scope>NUCLEOTIDE SEQUENCE</scope>
    <source>
        <strain evidence="2">CL551</strain>
    </source>
</reference>
<dbReference type="InterPro" id="IPR011022">
    <property type="entry name" value="Arrestin_C-like"/>
</dbReference>
<evidence type="ECO:0000313" key="3">
    <source>
        <dbReference type="Proteomes" id="UP000789342"/>
    </source>
</evidence>
<accession>A0A9N9IWR2</accession>
<sequence>IPIEIVFKSLMSEYKVFRISYSFKEIATYSVRSKEVTRERILYSTKDQSVPCCEGTWTKNEKILISRSSCLADSESGQIRIRHELNFSIIILNEKEMQFTELRNSLPIVITCPISSNDDIGLPAYDYHCLDKGVPEDSSLYSDTNSPTTELLNNFCELDNRELNSLPSYDSISSLIPTPVIDTTLPPFYVL</sequence>
<comment type="caution">
    <text evidence="2">The sequence shown here is derived from an EMBL/GenBank/DDBJ whole genome shotgun (WGS) entry which is preliminary data.</text>
</comment>
<feature type="non-terminal residue" evidence="2">
    <location>
        <position position="1"/>
    </location>
</feature>
<dbReference type="AlphaFoldDB" id="A0A9N9IWR2"/>
<name>A0A9N9IWR2_9GLOM</name>
<keyword evidence="3" id="KW-1185">Reference proteome</keyword>
<feature type="domain" description="Arrestin C-terminal-like" evidence="1">
    <location>
        <begin position="1"/>
        <end position="111"/>
    </location>
</feature>
<proteinExistence type="predicted"/>
<protein>
    <submittedName>
        <fullName evidence="2">14993_t:CDS:1</fullName>
    </submittedName>
</protein>
<evidence type="ECO:0000313" key="2">
    <source>
        <dbReference type="EMBL" id="CAG8754802.1"/>
    </source>
</evidence>
<dbReference type="Pfam" id="PF02752">
    <property type="entry name" value="Arrestin_C"/>
    <property type="match status" value="1"/>
</dbReference>
<dbReference type="Proteomes" id="UP000789342">
    <property type="component" value="Unassembled WGS sequence"/>
</dbReference>
<organism evidence="2 3">
    <name type="scientific">Acaulospora morrowiae</name>
    <dbReference type="NCBI Taxonomy" id="94023"/>
    <lineage>
        <taxon>Eukaryota</taxon>
        <taxon>Fungi</taxon>
        <taxon>Fungi incertae sedis</taxon>
        <taxon>Mucoromycota</taxon>
        <taxon>Glomeromycotina</taxon>
        <taxon>Glomeromycetes</taxon>
        <taxon>Diversisporales</taxon>
        <taxon>Acaulosporaceae</taxon>
        <taxon>Acaulospora</taxon>
    </lineage>
</organism>
<evidence type="ECO:0000259" key="1">
    <source>
        <dbReference type="Pfam" id="PF02752"/>
    </source>
</evidence>